<evidence type="ECO:0000313" key="2">
    <source>
        <dbReference type="Proteomes" id="UP000199754"/>
    </source>
</evidence>
<dbReference type="Proteomes" id="UP000199754">
    <property type="component" value="Chromosome"/>
</dbReference>
<reference evidence="1 2" key="1">
    <citation type="submission" date="2017-07" db="EMBL/GenBank/DDBJ databases">
        <title>Genome Sequence of Sulfitobacter pseudonitzschiae Strain SMR1 Isolated from a culture of the Diatom Skeletonema marinoi.</title>
        <authorList>
            <person name="Topel M."/>
            <person name="Pinder M.I.M."/>
            <person name="Johansson O.N."/>
            <person name="Kourtchenko O."/>
            <person name="Godhe A."/>
            <person name="Clarke A.K."/>
        </authorList>
    </citation>
    <scope>NUCLEOTIDE SEQUENCE [LARGE SCALE GENOMIC DNA]</scope>
    <source>
        <strain evidence="1 2">SMR1</strain>
    </source>
</reference>
<keyword evidence="2" id="KW-1185">Reference proteome</keyword>
<sequence>MSGNVTEDHQAYLVVLHFLKAVPSLLITQFEKARRETVHGHDNGICLRAPYSPGRSNASCSVDNVGPSAAAKYRLKP</sequence>
<dbReference type="KEGG" id="spse:SULPSESMR1_02831"/>
<dbReference type="EMBL" id="CP022415">
    <property type="protein sequence ID" value="ASM73621.1"/>
    <property type="molecule type" value="Genomic_DNA"/>
</dbReference>
<proteinExistence type="predicted"/>
<accession>A0A221K3P4</accession>
<protein>
    <submittedName>
        <fullName evidence="1">Uncharacterized protein</fullName>
    </submittedName>
</protein>
<organism evidence="1 2">
    <name type="scientific">Pseudosulfitobacter pseudonitzschiae</name>
    <dbReference type="NCBI Taxonomy" id="1402135"/>
    <lineage>
        <taxon>Bacteria</taxon>
        <taxon>Pseudomonadati</taxon>
        <taxon>Pseudomonadota</taxon>
        <taxon>Alphaproteobacteria</taxon>
        <taxon>Rhodobacterales</taxon>
        <taxon>Roseobacteraceae</taxon>
        <taxon>Pseudosulfitobacter</taxon>
    </lineage>
</organism>
<dbReference type="AlphaFoldDB" id="A0A221K3P4"/>
<evidence type="ECO:0000313" key="1">
    <source>
        <dbReference type="EMBL" id="ASM73621.1"/>
    </source>
</evidence>
<gene>
    <name evidence="1" type="ORF">SULPSESMR1_02831</name>
</gene>
<name>A0A221K3P4_9RHOB</name>